<evidence type="ECO:0000313" key="4">
    <source>
        <dbReference type="Proteomes" id="UP000008793"/>
    </source>
</evidence>
<dbReference type="EMBL" id="FP236843">
    <property type="protein sequence ID" value="CAX61742.1"/>
    <property type="molecule type" value="Genomic_DNA"/>
</dbReference>
<dbReference type="Gene3D" id="3.40.50.2020">
    <property type="match status" value="1"/>
</dbReference>
<name>D8MY35_ERWBE</name>
<accession>D8MY35</accession>
<evidence type="ECO:0000256" key="1">
    <source>
        <dbReference type="ARBA" id="ARBA00008007"/>
    </source>
</evidence>
<dbReference type="SUPFAM" id="SSF53271">
    <property type="entry name" value="PRTase-like"/>
    <property type="match status" value="1"/>
</dbReference>
<proteinExistence type="inferred from homology"/>
<dbReference type="InterPro" id="IPR029057">
    <property type="entry name" value="PRTase-like"/>
</dbReference>
<gene>
    <name evidence="3" type="primary">gntX</name>
    <name evidence="3" type="ordered locus">EbC_42110</name>
</gene>
<dbReference type="InterPro" id="IPR044005">
    <property type="entry name" value="DZR_2"/>
</dbReference>
<dbReference type="AlphaFoldDB" id="D8MY35"/>
<keyword evidence="4" id="KW-1185">Reference proteome</keyword>
<dbReference type="STRING" id="634500.EbC_42110"/>
<dbReference type="KEGG" id="ebi:EbC_42110"/>
<dbReference type="PANTHER" id="PTHR47505:SF1">
    <property type="entry name" value="DNA UTILIZATION PROTEIN YHGH"/>
    <property type="match status" value="1"/>
</dbReference>
<dbReference type="PANTHER" id="PTHR47505">
    <property type="entry name" value="DNA UTILIZATION PROTEIN YHGH"/>
    <property type="match status" value="1"/>
</dbReference>
<organism evidence="4">
    <name type="scientific">Erwinia billingiae (strain Eb661)</name>
    <dbReference type="NCBI Taxonomy" id="634500"/>
    <lineage>
        <taxon>Bacteria</taxon>
        <taxon>Pseudomonadati</taxon>
        <taxon>Pseudomonadota</taxon>
        <taxon>Gammaproteobacteria</taxon>
        <taxon>Enterobacterales</taxon>
        <taxon>Erwiniaceae</taxon>
        <taxon>Erwinia</taxon>
    </lineage>
</organism>
<dbReference type="InterPro" id="IPR051910">
    <property type="entry name" value="ComF/GntX_DNA_util-trans"/>
</dbReference>
<dbReference type="eggNOG" id="COG1040">
    <property type="taxonomic scope" value="Bacteria"/>
</dbReference>
<evidence type="ECO:0000313" key="3">
    <source>
        <dbReference type="EMBL" id="CAX61742.1"/>
    </source>
</evidence>
<dbReference type="NCBIfam" id="NF008616">
    <property type="entry name" value="PRK11595.1"/>
    <property type="match status" value="1"/>
</dbReference>
<dbReference type="InterPro" id="IPR000836">
    <property type="entry name" value="PRTase_dom"/>
</dbReference>
<feature type="domain" description="Double zinc ribbon" evidence="2">
    <location>
        <begin position="8"/>
        <end position="59"/>
    </location>
</feature>
<evidence type="ECO:0000259" key="2">
    <source>
        <dbReference type="Pfam" id="PF18912"/>
    </source>
</evidence>
<dbReference type="Pfam" id="PF18912">
    <property type="entry name" value="DZR_2"/>
    <property type="match status" value="1"/>
</dbReference>
<sequence>MEAAMLPMPTTCWLCQMPLTFAHHGICSVCLRHLPPLPTCCPRCGLPSASARKECGACLLKPPYWHQMIMVSDWRPPLSDWVKRLKFYQATALSAMLARLLLLSWLDARRKHKLRRPDLLLCVPLHPSRAWRRGYNQMDDVTRHLARWLKCRYALAGISRHRKTRIQHQLLATARRRNLRGAFRVEIAVKGLHIALTDDVVTTGSTVGEISRILLAAGAASVQVWSLCRTL</sequence>
<dbReference type="CDD" id="cd06223">
    <property type="entry name" value="PRTases_typeI"/>
    <property type="match status" value="1"/>
</dbReference>
<dbReference type="Proteomes" id="UP000008793">
    <property type="component" value="Chromosome"/>
</dbReference>
<dbReference type="HOGENOM" id="CLU_054549_0_2_6"/>
<protein>
    <submittedName>
        <fullName evidence="3">Gluconate periplasmic binding protein</fullName>
    </submittedName>
</protein>
<reference evidence="3 4" key="1">
    <citation type="journal article" date="2010" name="BMC Genomics">
        <title>Genome comparison of the epiphytic bacteria Erwinia billingiae and E. tasmaniensis with the pear pathogen E. pyrifoliae.</title>
        <authorList>
            <person name="Kube M."/>
            <person name="Migdoll A.M."/>
            <person name="Gehring I."/>
            <person name="Heitmann K."/>
            <person name="Mayer Y."/>
            <person name="Kuhl H."/>
            <person name="Knaust F."/>
            <person name="Geider K."/>
            <person name="Reinhardt R."/>
        </authorList>
    </citation>
    <scope>NUCLEOTIDE SEQUENCE [LARGE SCALE GENOMIC DNA]</scope>
    <source>
        <strain evidence="3 4">Eb661</strain>
    </source>
</reference>
<comment type="similarity">
    <text evidence="1">Belongs to the ComF/GntX family.</text>
</comment>